<evidence type="ECO:0000313" key="4">
    <source>
        <dbReference type="Proteomes" id="UP000886804"/>
    </source>
</evidence>
<dbReference type="InterPro" id="IPR004482">
    <property type="entry name" value="Mg_chelat-rel"/>
</dbReference>
<dbReference type="InterPro" id="IPR045006">
    <property type="entry name" value="CHLI-like"/>
</dbReference>
<protein>
    <submittedName>
        <fullName evidence="3">YifB family Mg chelatase-like AAA ATPase</fullName>
    </submittedName>
</protein>
<dbReference type="EMBL" id="DWYS01000122">
    <property type="protein sequence ID" value="HJB08230.1"/>
    <property type="molecule type" value="Genomic_DNA"/>
</dbReference>
<dbReference type="Gene3D" id="3.40.50.300">
    <property type="entry name" value="P-loop containing nucleotide triphosphate hydrolases"/>
    <property type="match status" value="1"/>
</dbReference>
<dbReference type="Gene3D" id="3.30.230.10">
    <property type="match status" value="1"/>
</dbReference>
<dbReference type="InterPro" id="IPR025943">
    <property type="entry name" value="Sigma_54_int_dom_ATP-bd_2"/>
</dbReference>
<dbReference type="SUPFAM" id="SSF52540">
    <property type="entry name" value="P-loop containing nucleoside triphosphate hydrolases"/>
    <property type="match status" value="1"/>
</dbReference>
<evidence type="ECO:0000259" key="1">
    <source>
        <dbReference type="Pfam" id="PF01078"/>
    </source>
</evidence>
<proteinExistence type="predicted"/>
<evidence type="ECO:0000259" key="2">
    <source>
        <dbReference type="Pfam" id="PF13335"/>
    </source>
</evidence>
<feature type="domain" description="Magnesium chelatase ChlI-like catalytic" evidence="1">
    <location>
        <begin position="193"/>
        <end position="398"/>
    </location>
</feature>
<feature type="domain" description="Mg chelatase-related protein C-terminal" evidence="2">
    <location>
        <begin position="407"/>
        <end position="502"/>
    </location>
</feature>
<reference evidence="3" key="1">
    <citation type="journal article" date="2021" name="PeerJ">
        <title>Extensive microbial diversity within the chicken gut microbiome revealed by metagenomics and culture.</title>
        <authorList>
            <person name="Gilroy R."/>
            <person name="Ravi A."/>
            <person name="Getino M."/>
            <person name="Pursley I."/>
            <person name="Horton D.L."/>
            <person name="Alikhan N.F."/>
            <person name="Baker D."/>
            <person name="Gharbi K."/>
            <person name="Hall N."/>
            <person name="Watson M."/>
            <person name="Adriaenssens E.M."/>
            <person name="Foster-Nyarko E."/>
            <person name="Jarju S."/>
            <person name="Secka A."/>
            <person name="Antonio M."/>
            <person name="Oren A."/>
            <person name="Chaudhuri R.R."/>
            <person name="La Ragione R."/>
            <person name="Hildebrand F."/>
            <person name="Pallen M.J."/>
        </authorList>
    </citation>
    <scope>NUCLEOTIDE SEQUENCE</scope>
    <source>
        <strain evidence="3">CHK188-4685</strain>
    </source>
</reference>
<dbReference type="InterPro" id="IPR000523">
    <property type="entry name" value="Mg_chelatse_chII-like_cat_dom"/>
</dbReference>
<organism evidence="3 4">
    <name type="scientific">Candidatus Enterocloster faecavium</name>
    <dbReference type="NCBI Taxonomy" id="2838560"/>
    <lineage>
        <taxon>Bacteria</taxon>
        <taxon>Bacillati</taxon>
        <taxon>Bacillota</taxon>
        <taxon>Clostridia</taxon>
        <taxon>Lachnospirales</taxon>
        <taxon>Lachnospiraceae</taxon>
        <taxon>Enterocloster</taxon>
    </lineage>
</organism>
<dbReference type="AlphaFoldDB" id="A0A9D2L9C2"/>
<dbReference type="Pfam" id="PF13541">
    <property type="entry name" value="ChlI"/>
    <property type="match status" value="1"/>
</dbReference>
<dbReference type="PANTHER" id="PTHR32039:SF7">
    <property type="entry name" value="COMPETENCE PROTEIN COMM"/>
    <property type="match status" value="1"/>
</dbReference>
<dbReference type="PROSITE" id="PS00676">
    <property type="entry name" value="SIGMA54_INTERACT_2"/>
    <property type="match status" value="1"/>
</dbReference>
<dbReference type="InterPro" id="IPR025158">
    <property type="entry name" value="Mg_chelat-rel_C"/>
</dbReference>
<dbReference type="GO" id="GO:0005524">
    <property type="term" value="F:ATP binding"/>
    <property type="evidence" value="ECO:0007669"/>
    <property type="project" value="InterPro"/>
</dbReference>
<comment type="caution">
    <text evidence="3">The sequence shown here is derived from an EMBL/GenBank/DDBJ whole genome shotgun (WGS) entry which is preliminary data.</text>
</comment>
<name>A0A9D2L9C2_9FIRM</name>
<reference evidence="3" key="2">
    <citation type="submission" date="2021-04" db="EMBL/GenBank/DDBJ databases">
        <authorList>
            <person name="Gilroy R."/>
        </authorList>
    </citation>
    <scope>NUCLEOTIDE SEQUENCE</scope>
    <source>
        <strain evidence="3">CHK188-4685</strain>
    </source>
</reference>
<evidence type="ECO:0000313" key="3">
    <source>
        <dbReference type="EMBL" id="HJB08230.1"/>
    </source>
</evidence>
<dbReference type="Proteomes" id="UP000886804">
    <property type="component" value="Unassembled WGS sequence"/>
</dbReference>
<dbReference type="Pfam" id="PF01078">
    <property type="entry name" value="Mg_chelatase"/>
    <property type="match status" value="1"/>
</dbReference>
<sequence>MFTKVNSAGIRGIEGVLIGVEADVGDGLPGFSMVGYLSSEVREAQDRVKTALKNSGFRLNARKVTVNLSPANIRKAGTAYDFPIALAVLGAYGLTDLKSTEPFAAVGELGLDGRIKPVSGIMAMVMAARDAGLKQVMLPMENVAEGRVVEHMRIIGVSSLKQAVEILKNGGKGTEYQSGAEEQAAKTVEDEVDFREINGQSVLRRAAEIAAAGMHNLLMTGPAGTGKTMIARRLPTILPPLTREEDIEISRIYSICGLLPHNRPLLGKRPFRSPHHTITPQALAGGGRPLKPGELSLASGGILFLDELTLFGRPAVEVLRQPLEEHKIILNRMEGSYELPADFLLCGAFNSCPCGWYPDRTRCRCSPAQIERYLSRLSKPIMERFDLCVQATPISYEELLKTGGENEDSASIRRRVQEAWERQKRRFSGEGMSFNSRMGQREIRRFCILGPEEEALLEQIYRKQQLSARVCHKILKVARTIADLEGKEKISRSHLAEAAGYRVLEEKIWG</sequence>
<dbReference type="InterPro" id="IPR027417">
    <property type="entry name" value="P-loop_NTPase"/>
</dbReference>
<dbReference type="Pfam" id="PF13335">
    <property type="entry name" value="Mg_chelatase_C"/>
    <property type="match status" value="1"/>
</dbReference>
<dbReference type="SUPFAM" id="SSF54211">
    <property type="entry name" value="Ribosomal protein S5 domain 2-like"/>
    <property type="match status" value="1"/>
</dbReference>
<dbReference type="InterPro" id="IPR014721">
    <property type="entry name" value="Ribsml_uS5_D2-typ_fold_subgr"/>
</dbReference>
<dbReference type="NCBIfam" id="TIGR00368">
    <property type="entry name" value="YifB family Mg chelatase-like AAA ATPase"/>
    <property type="match status" value="1"/>
</dbReference>
<gene>
    <name evidence="3" type="ORF">H9716_10290</name>
</gene>
<dbReference type="PANTHER" id="PTHR32039">
    <property type="entry name" value="MAGNESIUM-CHELATASE SUBUNIT CHLI"/>
    <property type="match status" value="1"/>
</dbReference>
<accession>A0A9D2L9C2</accession>
<dbReference type="InterPro" id="IPR020568">
    <property type="entry name" value="Ribosomal_Su5_D2-typ_SF"/>
</dbReference>